<sequence>MAIRCMRRVVPEGSLVDGPTKEELRSAPEEFWTLEFKNPTRRSVVARGAASGDGRGGGDDDRANEDEVKGTYTCDEDEVGEFLASSATRFHRAAQSYVVAGDAFDAGDFNVKICRVETSSGQYVGTILDLSYRATNDARTASAALREFAAHATSTANAAAESDDDLGDFVLKDLRESCPLRAYRAPAGDLQCAISYVDAVRALL</sequence>
<dbReference type="Proteomes" id="UP000001568">
    <property type="component" value="Chromosome 10"/>
</dbReference>
<dbReference type="HOGENOM" id="CLU_095113_0_0_1"/>
<dbReference type="RefSeq" id="XP_001419958.1">
    <property type="nucleotide sequence ID" value="XM_001419921.1"/>
</dbReference>
<reference evidence="2 3" key="1">
    <citation type="journal article" date="2007" name="Proc. Natl. Acad. Sci. U.S.A.">
        <title>The tiny eukaryote Ostreococcus provides genomic insights into the paradox of plankton speciation.</title>
        <authorList>
            <person name="Palenik B."/>
            <person name="Grimwood J."/>
            <person name="Aerts A."/>
            <person name="Rouze P."/>
            <person name="Salamov A."/>
            <person name="Putnam N."/>
            <person name="Dupont C."/>
            <person name="Jorgensen R."/>
            <person name="Derelle E."/>
            <person name="Rombauts S."/>
            <person name="Zhou K."/>
            <person name="Otillar R."/>
            <person name="Merchant S.S."/>
            <person name="Podell S."/>
            <person name="Gaasterland T."/>
            <person name="Napoli C."/>
            <person name="Gendler K."/>
            <person name="Manuell A."/>
            <person name="Tai V."/>
            <person name="Vallon O."/>
            <person name="Piganeau G."/>
            <person name="Jancek S."/>
            <person name="Heijde M."/>
            <person name="Jabbari K."/>
            <person name="Bowler C."/>
            <person name="Lohr M."/>
            <person name="Robbens S."/>
            <person name="Werner G."/>
            <person name="Dubchak I."/>
            <person name="Pazour G.J."/>
            <person name="Ren Q."/>
            <person name="Paulsen I."/>
            <person name="Delwiche C."/>
            <person name="Schmutz J."/>
            <person name="Rokhsar D."/>
            <person name="Van de Peer Y."/>
            <person name="Moreau H."/>
            <person name="Grigoriev I.V."/>
        </authorList>
    </citation>
    <scope>NUCLEOTIDE SEQUENCE [LARGE SCALE GENOMIC DNA]</scope>
    <source>
        <strain evidence="2 3">CCE9901</strain>
    </source>
</reference>
<name>A4S3Q1_OSTLU</name>
<dbReference type="KEGG" id="olu:OSTLU_94845"/>
<gene>
    <name evidence="2" type="ORF">OSTLU_94845</name>
</gene>
<dbReference type="OrthoDB" id="10492825at2759"/>
<dbReference type="EMBL" id="CP000590">
    <property type="protein sequence ID" value="ABO98251.1"/>
    <property type="molecule type" value="Genomic_DNA"/>
</dbReference>
<dbReference type="Gramene" id="ABO98251">
    <property type="protein sequence ID" value="ABO98251"/>
    <property type="gene ID" value="OSTLU_94845"/>
</dbReference>
<organism evidence="2 3">
    <name type="scientific">Ostreococcus lucimarinus (strain CCE9901)</name>
    <dbReference type="NCBI Taxonomy" id="436017"/>
    <lineage>
        <taxon>Eukaryota</taxon>
        <taxon>Viridiplantae</taxon>
        <taxon>Chlorophyta</taxon>
        <taxon>Mamiellophyceae</taxon>
        <taxon>Mamiellales</taxon>
        <taxon>Bathycoccaceae</taxon>
        <taxon>Ostreococcus</taxon>
    </lineage>
</organism>
<accession>A4S3Q1</accession>
<dbReference type="AlphaFoldDB" id="A4S3Q1"/>
<evidence type="ECO:0000256" key="1">
    <source>
        <dbReference type="SAM" id="MobiDB-lite"/>
    </source>
</evidence>
<dbReference type="GeneID" id="5004088"/>
<dbReference type="STRING" id="436017.A4S3Q1"/>
<proteinExistence type="predicted"/>
<evidence type="ECO:0000313" key="3">
    <source>
        <dbReference type="Proteomes" id="UP000001568"/>
    </source>
</evidence>
<feature type="region of interest" description="Disordered" evidence="1">
    <location>
        <begin position="47"/>
        <end position="66"/>
    </location>
</feature>
<evidence type="ECO:0008006" key="4">
    <source>
        <dbReference type="Google" id="ProtNLM"/>
    </source>
</evidence>
<feature type="compositionally biased region" description="Basic and acidic residues" evidence="1">
    <location>
        <begin position="56"/>
        <end position="66"/>
    </location>
</feature>
<dbReference type="OMA" id="DFRVRIC"/>
<evidence type="ECO:0000313" key="2">
    <source>
        <dbReference type="EMBL" id="ABO98251.1"/>
    </source>
</evidence>
<keyword evidence="3" id="KW-1185">Reference proteome</keyword>
<protein>
    <recommendedName>
        <fullName evidence="4">Mediator of RNA polymerase II transcription subunit 20</fullName>
    </recommendedName>
</protein>